<dbReference type="Pfam" id="PF13742">
    <property type="entry name" value="tRNA_anti_2"/>
    <property type="match status" value="1"/>
</dbReference>
<dbReference type="PANTHER" id="PTHR30008">
    <property type="entry name" value="EXODEOXYRIBONUCLEASE 7 LARGE SUBUNIT"/>
    <property type="match status" value="1"/>
</dbReference>
<dbReference type="EMBL" id="RDEX01000001">
    <property type="protein sequence ID" value="RLY94481.1"/>
    <property type="molecule type" value="Genomic_DNA"/>
</dbReference>
<proteinExistence type="inferred from homology"/>
<dbReference type="InterPro" id="IPR003753">
    <property type="entry name" value="Exonuc_VII_L"/>
</dbReference>
<evidence type="ECO:0000259" key="9">
    <source>
        <dbReference type="Pfam" id="PF13742"/>
    </source>
</evidence>
<evidence type="ECO:0000256" key="1">
    <source>
        <dbReference type="ARBA" id="ARBA00022490"/>
    </source>
</evidence>
<sequence length="456" mass="49574">MDSSFSADAAFPPNAESARASHAPGQQGAASPHDAAAPRSSPAQLPEKAGETTPENPWPLSKLSHALHGYVQKAPAAWVEGQVIEVNQRARVCYVTLRDLQEEASVNVTLFQKEMARLERPLEQGSRVVVSLKADFYVKTGRLSMLGRDIRPVGLGDLLERLERLRRALADEGLFDPARKKPLPVLPHRVGLITGRNSDAEKDVVRNATNRWPGVQFEIREVPVQGAGSARAVIGALEELDRMAEVDVIVIARGGGAFEDLLSFSDEALLRAVFAADTPVVSAIGHENDQPLLDHVADVRASTPTDAGKRIVPDVQDERLRLSQARSALDRAVGTMIEREQQGLATVRSRPVLAQPDGMILVREEDLDRWRTRAWSAASSLTLRAQDSVAQMRARVRALSPQQTLDRGYAVVQTPDGSVLTDATRAEVGQWLTVRLASGELGVDVTGTSTRRPGEH</sequence>
<comment type="caution">
    <text evidence="10">The sequence shown here is derived from an EMBL/GenBank/DDBJ whole genome shotgun (WGS) entry which is preliminary data.</text>
</comment>
<keyword evidence="2 5" id="KW-0540">Nuclease</keyword>
<accession>A0A3L9L7D7</accession>
<dbReference type="PANTHER" id="PTHR30008:SF0">
    <property type="entry name" value="EXODEOXYRIBONUCLEASE 7 LARGE SUBUNIT"/>
    <property type="match status" value="1"/>
</dbReference>
<organism evidence="10 11">
    <name type="scientific">Kocuria tytonicola</name>
    <dbReference type="NCBI Taxonomy" id="2055946"/>
    <lineage>
        <taxon>Bacteria</taxon>
        <taxon>Bacillati</taxon>
        <taxon>Actinomycetota</taxon>
        <taxon>Actinomycetes</taxon>
        <taxon>Micrococcales</taxon>
        <taxon>Micrococcaceae</taxon>
        <taxon>Kocuria</taxon>
    </lineage>
</organism>
<dbReference type="InterPro" id="IPR020579">
    <property type="entry name" value="Exonuc_VII_lsu_C"/>
</dbReference>
<evidence type="ECO:0000256" key="4">
    <source>
        <dbReference type="ARBA" id="ARBA00022839"/>
    </source>
</evidence>
<dbReference type="RefSeq" id="WP_121864312.1">
    <property type="nucleotide sequence ID" value="NZ_RDEX01000001.1"/>
</dbReference>
<comment type="similarity">
    <text evidence="5 6">Belongs to the XseA family.</text>
</comment>
<keyword evidence="1 5" id="KW-0963">Cytoplasm</keyword>
<comment type="subunit">
    <text evidence="5">Heterooligomer composed of large and small subunits.</text>
</comment>
<keyword evidence="4 5" id="KW-0269">Exonuclease</keyword>
<feature type="domain" description="Exonuclease VII large subunit C-terminal" evidence="8">
    <location>
        <begin position="174"/>
        <end position="379"/>
    </location>
</feature>
<dbReference type="InterPro" id="IPR025824">
    <property type="entry name" value="OB-fold_nuc-bd_dom"/>
</dbReference>
<dbReference type="GO" id="GO:0003676">
    <property type="term" value="F:nucleic acid binding"/>
    <property type="evidence" value="ECO:0007669"/>
    <property type="project" value="InterPro"/>
</dbReference>
<dbReference type="GO" id="GO:0005737">
    <property type="term" value="C:cytoplasm"/>
    <property type="evidence" value="ECO:0007669"/>
    <property type="project" value="UniProtKB-SubCell"/>
</dbReference>
<comment type="function">
    <text evidence="5">Bidirectionally degrades single-stranded DNA into large acid-insoluble oligonucleotides, which are then degraded further into small acid-soluble oligonucleotides.</text>
</comment>
<feature type="domain" description="OB-fold nucleic acid binding" evidence="9">
    <location>
        <begin position="60"/>
        <end position="150"/>
    </location>
</feature>
<evidence type="ECO:0000256" key="5">
    <source>
        <dbReference type="HAMAP-Rule" id="MF_00378"/>
    </source>
</evidence>
<dbReference type="AlphaFoldDB" id="A0A3L9L7D7"/>
<dbReference type="Proteomes" id="UP000277871">
    <property type="component" value="Unassembled WGS sequence"/>
</dbReference>
<name>A0A3L9L7D7_9MICC</name>
<keyword evidence="3 5" id="KW-0378">Hydrolase</keyword>
<dbReference type="HAMAP" id="MF_00378">
    <property type="entry name" value="Exonuc_7_L"/>
    <property type="match status" value="1"/>
</dbReference>
<dbReference type="GO" id="GO:0009318">
    <property type="term" value="C:exodeoxyribonuclease VII complex"/>
    <property type="evidence" value="ECO:0007669"/>
    <property type="project" value="UniProtKB-UniRule"/>
</dbReference>
<keyword evidence="11" id="KW-1185">Reference proteome</keyword>
<evidence type="ECO:0000256" key="2">
    <source>
        <dbReference type="ARBA" id="ARBA00022722"/>
    </source>
</evidence>
<feature type="region of interest" description="Disordered" evidence="7">
    <location>
        <begin position="1"/>
        <end position="60"/>
    </location>
</feature>
<evidence type="ECO:0000256" key="7">
    <source>
        <dbReference type="SAM" id="MobiDB-lite"/>
    </source>
</evidence>
<evidence type="ECO:0000259" key="8">
    <source>
        <dbReference type="Pfam" id="PF02601"/>
    </source>
</evidence>
<dbReference type="GO" id="GO:0008855">
    <property type="term" value="F:exodeoxyribonuclease VII activity"/>
    <property type="evidence" value="ECO:0007669"/>
    <property type="project" value="UniProtKB-UniRule"/>
</dbReference>
<comment type="catalytic activity">
    <reaction evidence="5 6">
        <text>Exonucleolytic cleavage in either 5'- to 3'- or 3'- to 5'-direction to yield nucleoside 5'-phosphates.</text>
        <dbReference type="EC" id="3.1.11.6"/>
    </reaction>
</comment>
<dbReference type="Pfam" id="PF02601">
    <property type="entry name" value="Exonuc_VII_L"/>
    <property type="match status" value="1"/>
</dbReference>
<dbReference type="GO" id="GO:0006308">
    <property type="term" value="P:DNA catabolic process"/>
    <property type="evidence" value="ECO:0007669"/>
    <property type="project" value="UniProtKB-UniRule"/>
</dbReference>
<gene>
    <name evidence="5" type="primary">xseA</name>
    <name evidence="10" type="ORF">EAE32_04670</name>
</gene>
<reference evidence="10 11" key="1">
    <citation type="submission" date="2018-10" db="EMBL/GenBank/DDBJ databases">
        <title>Kocuria tytonicola, new bacteria from the preen glands of American barn owls (Tyto furcata).</title>
        <authorList>
            <person name="Braun M.S."/>
            <person name="Wang E."/>
            <person name="Zimmermann S."/>
            <person name="Boutin S."/>
            <person name="Wagner H."/>
            <person name="Wink M."/>
        </authorList>
    </citation>
    <scope>NUCLEOTIDE SEQUENCE [LARGE SCALE GENOMIC DNA]</scope>
    <source>
        <strain evidence="10 11">473</strain>
    </source>
</reference>
<dbReference type="EC" id="3.1.11.6" evidence="5"/>
<comment type="subcellular location">
    <subcellularLocation>
        <location evidence="5 6">Cytoplasm</location>
    </subcellularLocation>
</comment>
<evidence type="ECO:0000313" key="11">
    <source>
        <dbReference type="Proteomes" id="UP000277871"/>
    </source>
</evidence>
<protein>
    <recommendedName>
        <fullName evidence="5">Exodeoxyribonuclease 7 large subunit</fullName>
        <ecNumber evidence="5">3.1.11.6</ecNumber>
    </recommendedName>
    <alternativeName>
        <fullName evidence="5">Exodeoxyribonuclease VII large subunit</fullName>
        <shortName evidence="5">Exonuclease VII large subunit</shortName>
    </alternativeName>
</protein>
<evidence type="ECO:0000256" key="6">
    <source>
        <dbReference type="RuleBase" id="RU004355"/>
    </source>
</evidence>
<dbReference type="CDD" id="cd04489">
    <property type="entry name" value="ExoVII_LU_OBF"/>
    <property type="match status" value="1"/>
</dbReference>
<evidence type="ECO:0000313" key="10">
    <source>
        <dbReference type="EMBL" id="RLY94481.1"/>
    </source>
</evidence>
<dbReference type="NCBIfam" id="TIGR00237">
    <property type="entry name" value="xseA"/>
    <property type="match status" value="1"/>
</dbReference>
<evidence type="ECO:0000256" key="3">
    <source>
        <dbReference type="ARBA" id="ARBA00022801"/>
    </source>
</evidence>